<protein>
    <submittedName>
        <fullName evidence="1">Uncharacterized protein</fullName>
    </submittedName>
</protein>
<organism evidence="1">
    <name type="scientific">Nitrosopumivirus cobalaminus</name>
    <dbReference type="NCBI Taxonomy" id="3158414"/>
    <lineage>
        <taxon>Viruses</taxon>
    </lineage>
</organism>
<dbReference type="EMBL" id="PP848464">
    <property type="protein sequence ID" value="XBQ68792.1"/>
    <property type="molecule type" value="Genomic_DNA"/>
</dbReference>
<proteinExistence type="predicted"/>
<gene>
    <name evidence="1" type="ORF">ZGOWGMRN_CDS_0058</name>
</gene>
<name>A0AAU7N493_9VIRU</name>
<evidence type="ECO:0000313" key="1">
    <source>
        <dbReference type="EMBL" id="XBQ68792.1"/>
    </source>
</evidence>
<reference evidence="1" key="1">
    <citation type="submission" date="2024-05" db="EMBL/GenBank/DDBJ databases">
        <title>The simplest Porifera holobiont: glass sponge Aphrocallistes beatrix thrives with only two symbionts.</title>
        <authorList>
            <person name="N Garritano A."/>
            <person name="A Allen M."/>
            <person name="Thomas T."/>
        </authorList>
    </citation>
    <scope>NUCLEOTIDE SEQUENCE</scope>
    <source>
        <strain evidence="1">AB1</strain>
    </source>
</reference>
<accession>A0AAU7N493</accession>
<sequence length="144" mass="16465">MTFEDDLSFGEKIEREFLEIMLDHLEVEGIKVAGYHSAYDIESSDGVKYEIKSDRKCALTGNVFVEISCNGEASGLFVTEADKIVYYLNNEWVFITPNSLHNLIADEEPRYWKGKPDGGSVVEGYIIPYETFIEYSEMIIQVEQ</sequence>